<dbReference type="Proteomes" id="UP000324222">
    <property type="component" value="Unassembled WGS sequence"/>
</dbReference>
<evidence type="ECO:0000313" key="1">
    <source>
        <dbReference type="EMBL" id="MPC58874.1"/>
    </source>
</evidence>
<dbReference type="EMBL" id="VSRR010016060">
    <property type="protein sequence ID" value="MPC58874.1"/>
    <property type="molecule type" value="Genomic_DNA"/>
</dbReference>
<accession>A0A5B7GQJ6</accession>
<keyword evidence="2" id="KW-1185">Reference proteome</keyword>
<proteinExistence type="predicted"/>
<reference evidence="1 2" key="1">
    <citation type="submission" date="2019-05" db="EMBL/GenBank/DDBJ databases">
        <title>Another draft genome of Portunus trituberculatus and its Hox gene families provides insights of decapod evolution.</title>
        <authorList>
            <person name="Jeong J.-H."/>
            <person name="Song I."/>
            <person name="Kim S."/>
            <person name="Choi T."/>
            <person name="Kim D."/>
            <person name="Ryu S."/>
            <person name="Kim W."/>
        </authorList>
    </citation>
    <scope>NUCLEOTIDE SEQUENCE [LARGE SCALE GENOMIC DNA]</scope>
    <source>
        <tissue evidence="1">Muscle</tissue>
    </source>
</reference>
<protein>
    <submittedName>
        <fullName evidence="1">Uncharacterized protein</fullName>
    </submittedName>
</protein>
<organism evidence="1 2">
    <name type="scientific">Portunus trituberculatus</name>
    <name type="common">Swimming crab</name>
    <name type="synonym">Neptunus trituberculatus</name>
    <dbReference type="NCBI Taxonomy" id="210409"/>
    <lineage>
        <taxon>Eukaryota</taxon>
        <taxon>Metazoa</taxon>
        <taxon>Ecdysozoa</taxon>
        <taxon>Arthropoda</taxon>
        <taxon>Crustacea</taxon>
        <taxon>Multicrustacea</taxon>
        <taxon>Malacostraca</taxon>
        <taxon>Eumalacostraca</taxon>
        <taxon>Eucarida</taxon>
        <taxon>Decapoda</taxon>
        <taxon>Pleocyemata</taxon>
        <taxon>Brachyura</taxon>
        <taxon>Eubrachyura</taxon>
        <taxon>Portunoidea</taxon>
        <taxon>Portunidae</taxon>
        <taxon>Portuninae</taxon>
        <taxon>Portunus</taxon>
    </lineage>
</organism>
<name>A0A5B7GQJ6_PORTR</name>
<dbReference type="AlphaFoldDB" id="A0A5B7GQJ6"/>
<gene>
    <name evidence="1" type="ORF">E2C01_052884</name>
</gene>
<comment type="caution">
    <text evidence="1">The sequence shown here is derived from an EMBL/GenBank/DDBJ whole genome shotgun (WGS) entry which is preliminary data.</text>
</comment>
<sequence length="62" mass="6778">MNSQLRQPMVQFCRPGVGVFVTAAITTTTPTTYCDDKVMGRQLGRVCSRGEGLEGRGLMKAR</sequence>
<evidence type="ECO:0000313" key="2">
    <source>
        <dbReference type="Proteomes" id="UP000324222"/>
    </source>
</evidence>